<organism evidence="2 3">
    <name type="scientific">Streptomyces minutiscleroticus</name>
    <dbReference type="NCBI Taxonomy" id="68238"/>
    <lineage>
        <taxon>Bacteria</taxon>
        <taxon>Bacillati</taxon>
        <taxon>Actinomycetota</taxon>
        <taxon>Actinomycetes</taxon>
        <taxon>Kitasatosporales</taxon>
        <taxon>Streptomycetaceae</taxon>
        <taxon>Streptomyces</taxon>
    </lineage>
</organism>
<dbReference type="Proteomes" id="UP000619244">
    <property type="component" value="Unassembled WGS sequence"/>
</dbReference>
<protein>
    <submittedName>
        <fullName evidence="2">Uncharacterized protein</fullName>
    </submittedName>
</protein>
<evidence type="ECO:0000313" key="3">
    <source>
        <dbReference type="Proteomes" id="UP000619244"/>
    </source>
</evidence>
<name>A0A918UAQ4_9ACTN</name>
<gene>
    <name evidence="2" type="ORF">GCM10010358_81400</name>
</gene>
<dbReference type="AlphaFoldDB" id="A0A918UAQ4"/>
<evidence type="ECO:0000313" key="2">
    <source>
        <dbReference type="EMBL" id="GGY17797.1"/>
    </source>
</evidence>
<reference evidence="2" key="2">
    <citation type="submission" date="2020-09" db="EMBL/GenBank/DDBJ databases">
        <authorList>
            <person name="Sun Q."/>
            <person name="Ohkuma M."/>
        </authorList>
    </citation>
    <scope>NUCLEOTIDE SEQUENCE</scope>
    <source>
        <strain evidence="2">JCM 4790</strain>
    </source>
</reference>
<proteinExistence type="predicted"/>
<comment type="caution">
    <text evidence="2">The sequence shown here is derived from an EMBL/GenBank/DDBJ whole genome shotgun (WGS) entry which is preliminary data.</text>
</comment>
<dbReference type="EMBL" id="BMVU01000121">
    <property type="protein sequence ID" value="GGY17797.1"/>
    <property type="molecule type" value="Genomic_DNA"/>
</dbReference>
<reference evidence="2" key="1">
    <citation type="journal article" date="2014" name="Int. J. Syst. Evol. Microbiol.">
        <title>Complete genome sequence of Corynebacterium casei LMG S-19264T (=DSM 44701T), isolated from a smear-ripened cheese.</title>
        <authorList>
            <consortium name="US DOE Joint Genome Institute (JGI-PGF)"/>
            <person name="Walter F."/>
            <person name="Albersmeier A."/>
            <person name="Kalinowski J."/>
            <person name="Ruckert C."/>
        </authorList>
    </citation>
    <scope>NUCLEOTIDE SEQUENCE</scope>
    <source>
        <strain evidence="2">JCM 4790</strain>
    </source>
</reference>
<feature type="region of interest" description="Disordered" evidence="1">
    <location>
        <begin position="1"/>
        <end position="21"/>
    </location>
</feature>
<accession>A0A918UAQ4</accession>
<dbReference type="SUPFAM" id="SSF55729">
    <property type="entry name" value="Acyl-CoA N-acyltransferases (Nat)"/>
    <property type="match status" value="1"/>
</dbReference>
<dbReference type="InterPro" id="IPR016181">
    <property type="entry name" value="Acyl_CoA_acyltransferase"/>
</dbReference>
<evidence type="ECO:0000256" key="1">
    <source>
        <dbReference type="SAM" id="MobiDB-lite"/>
    </source>
</evidence>
<keyword evidence="3" id="KW-1185">Reference proteome</keyword>
<sequence length="121" mass="13332">MRQGAVILDTPWQDAPSTERPGWRERTAHLHGDQLIAVDYIVCVRCRRGWVESPYTVPQYQRCGLASAALAALRREHPDLAWHTLGGHFADSRPFWAAVGSGVPGGYQQARLCSHVAGTSP</sequence>